<proteinExistence type="predicted"/>
<dbReference type="InterPro" id="IPR041698">
    <property type="entry name" value="Methyltransf_25"/>
</dbReference>
<dbReference type="PANTHER" id="PTHR42912">
    <property type="entry name" value="METHYLTRANSFERASE"/>
    <property type="match status" value="1"/>
</dbReference>
<dbReference type="Pfam" id="PF13649">
    <property type="entry name" value="Methyltransf_25"/>
    <property type="match status" value="1"/>
</dbReference>
<dbReference type="CDD" id="cd02440">
    <property type="entry name" value="AdoMet_MTases"/>
    <property type="match status" value="1"/>
</dbReference>
<accession>A0AAD9I616</accession>
<evidence type="ECO:0000259" key="1">
    <source>
        <dbReference type="Pfam" id="PF13649"/>
    </source>
</evidence>
<dbReference type="PANTHER" id="PTHR42912:SF93">
    <property type="entry name" value="N6-ADENOSINE-METHYLTRANSFERASE TMT1A"/>
    <property type="match status" value="1"/>
</dbReference>
<sequence length="276" mass="30242">MEETNYRQGYSKSTLASHASRTAESDAAFLFPHLKPGARVLDVGCGPGTITVGLAKHVGPGGSVVGIDLSDHVLDLARAHLAHNPDREGSAEITFQTGNVLSGLPFADGEFDVVYVSQVFLHLPPEDDVRAAQEMRRVLRRGGLLAAREVGDMLWWPACLHLDRKFNRKLIANTGRKEFIGGSMPKLLRTAGFRSEDMRIGAGTTVYSGKDSRETWAAGLAGRLAEGDAFRESWVKTGFSVEDVDETKRLIEQWATTEDAWYAALQSEILAWKLDT</sequence>
<evidence type="ECO:0000313" key="2">
    <source>
        <dbReference type="EMBL" id="KAK2071245.1"/>
    </source>
</evidence>
<organism evidence="2 3">
    <name type="scientific">Phyllachora maydis</name>
    <dbReference type="NCBI Taxonomy" id="1825666"/>
    <lineage>
        <taxon>Eukaryota</taxon>
        <taxon>Fungi</taxon>
        <taxon>Dikarya</taxon>
        <taxon>Ascomycota</taxon>
        <taxon>Pezizomycotina</taxon>
        <taxon>Sordariomycetes</taxon>
        <taxon>Sordariomycetidae</taxon>
        <taxon>Phyllachorales</taxon>
        <taxon>Phyllachoraceae</taxon>
        <taxon>Phyllachora</taxon>
    </lineage>
</organism>
<keyword evidence="3" id="KW-1185">Reference proteome</keyword>
<evidence type="ECO:0000313" key="3">
    <source>
        <dbReference type="Proteomes" id="UP001217918"/>
    </source>
</evidence>
<dbReference type="Gene3D" id="3.40.50.150">
    <property type="entry name" value="Vaccinia Virus protein VP39"/>
    <property type="match status" value="1"/>
</dbReference>
<gene>
    <name evidence="2" type="ORF">P8C59_005684</name>
</gene>
<feature type="domain" description="Methyltransferase" evidence="1">
    <location>
        <begin position="40"/>
        <end position="143"/>
    </location>
</feature>
<dbReference type="Proteomes" id="UP001217918">
    <property type="component" value="Unassembled WGS sequence"/>
</dbReference>
<dbReference type="SUPFAM" id="SSF53335">
    <property type="entry name" value="S-adenosyl-L-methionine-dependent methyltransferases"/>
    <property type="match status" value="1"/>
</dbReference>
<protein>
    <recommendedName>
        <fullName evidence="1">Methyltransferase domain-containing protein</fullName>
    </recommendedName>
</protein>
<name>A0AAD9I616_9PEZI</name>
<dbReference type="EMBL" id="JAQQPM010000004">
    <property type="protein sequence ID" value="KAK2071245.1"/>
    <property type="molecule type" value="Genomic_DNA"/>
</dbReference>
<dbReference type="GO" id="GO:0008168">
    <property type="term" value="F:methyltransferase activity"/>
    <property type="evidence" value="ECO:0007669"/>
    <property type="project" value="TreeGrafter"/>
</dbReference>
<dbReference type="InterPro" id="IPR029063">
    <property type="entry name" value="SAM-dependent_MTases_sf"/>
</dbReference>
<reference evidence="2" key="1">
    <citation type="journal article" date="2023" name="Mol. Plant Microbe Interact.">
        <title>Elucidating the Obligate Nature and Biological Capacity of an Invasive Fungal Corn Pathogen.</title>
        <authorList>
            <person name="MacCready J.S."/>
            <person name="Roggenkamp E.M."/>
            <person name="Gdanetz K."/>
            <person name="Chilvers M.I."/>
        </authorList>
    </citation>
    <scope>NUCLEOTIDE SEQUENCE</scope>
    <source>
        <strain evidence="2">PM02</strain>
    </source>
</reference>
<comment type="caution">
    <text evidence="2">The sequence shown here is derived from an EMBL/GenBank/DDBJ whole genome shotgun (WGS) entry which is preliminary data.</text>
</comment>
<dbReference type="InterPro" id="IPR050508">
    <property type="entry name" value="Methyltransf_Superfamily"/>
</dbReference>
<dbReference type="AlphaFoldDB" id="A0AAD9I616"/>